<dbReference type="EMBL" id="FQZK01000013">
    <property type="protein sequence ID" value="SHK05836.1"/>
    <property type="molecule type" value="Genomic_DNA"/>
</dbReference>
<organism evidence="2 3">
    <name type="scientific">Nocardiopsis flavescens</name>
    <dbReference type="NCBI Taxonomy" id="758803"/>
    <lineage>
        <taxon>Bacteria</taxon>
        <taxon>Bacillati</taxon>
        <taxon>Actinomycetota</taxon>
        <taxon>Actinomycetes</taxon>
        <taxon>Streptosporangiales</taxon>
        <taxon>Nocardiopsidaceae</taxon>
        <taxon>Nocardiopsis</taxon>
    </lineage>
</organism>
<gene>
    <name evidence="2" type="ORF">SAMN05421803_11330</name>
</gene>
<feature type="compositionally biased region" description="Low complexity" evidence="1">
    <location>
        <begin position="51"/>
        <end position="69"/>
    </location>
</feature>
<evidence type="ECO:0000313" key="2">
    <source>
        <dbReference type="EMBL" id="SHK05836.1"/>
    </source>
</evidence>
<name>A0A1M6PD21_9ACTN</name>
<dbReference type="Proteomes" id="UP000184452">
    <property type="component" value="Unassembled WGS sequence"/>
</dbReference>
<reference evidence="2 3" key="1">
    <citation type="submission" date="2016-11" db="EMBL/GenBank/DDBJ databases">
        <authorList>
            <person name="Jaros S."/>
            <person name="Januszkiewicz K."/>
            <person name="Wedrychowicz H."/>
        </authorList>
    </citation>
    <scope>NUCLEOTIDE SEQUENCE [LARGE SCALE GENOMIC DNA]</scope>
    <source>
        <strain evidence="2 3">CGMCC 4.5723</strain>
    </source>
</reference>
<accession>A0A1M6PD21</accession>
<dbReference type="AntiFam" id="ANF00041">
    <property type="entry name" value="Antisense to RNaseP"/>
</dbReference>
<proteinExistence type="predicted"/>
<dbReference type="AlphaFoldDB" id="A0A1M6PD21"/>
<evidence type="ECO:0000256" key="1">
    <source>
        <dbReference type="SAM" id="MobiDB-lite"/>
    </source>
</evidence>
<evidence type="ECO:0000313" key="3">
    <source>
        <dbReference type="Proteomes" id="UP000184452"/>
    </source>
</evidence>
<feature type="compositionally biased region" description="Basic and acidic residues" evidence="1">
    <location>
        <begin position="75"/>
        <end position="87"/>
    </location>
</feature>
<protein>
    <submittedName>
        <fullName evidence="2">Uncharacterized protein</fullName>
    </submittedName>
</protein>
<feature type="region of interest" description="Disordered" evidence="1">
    <location>
        <begin position="1"/>
        <end position="91"/>
    </location>
</feature>
<keyword evidence="3" id="KW-1185">Reference proteome</keyword>
<sequence>MPASACPAVAGLPFPRTRGRSAAPNLSVLPPPDHHRGDVHTCPPARPSGPAPRGRGPPSAPRNPGAGRASCSRGCRAENQEQTESKYGRLPRLAAQVRGLEGGESAGKPDSVGPLTDRAVIHLGSPLPTTSVRSTRGLGRAALDHPRGDPEIPFSTLLRVGFTEPAGSLRPLVVSYTTVSPLPPRTVAVCSLWHCPAGRPGSVLPTTLPCGVRTFLGSAHPARSATAWPTPLDARVYRRRPGPGPPVVRSRWEVSLNERITIGPSA</sequence>